<evidence type="ECO:0000313" key="1">
    <source>
        <dbReference type="EMBL" id="KAJ9104224.1"/>
    </source>
</evidence>
<reference evidence="1" key="1">
    <citation type="submission" date="2023-04" db="EMBL/GenBank/DDBJ databases">
        <title>Draft Genome sequencing of Naganishia species isolated from polar environments using Oxford Nanopore Technology.</title>
        <authorList>
            <person name="Leo P."/>
            <person name="Venkateswaran K."/>
        </authorList>
    </citation>
    <scope>NUCLEOTIDE SEQUENCE</scope>
    <source>
        <strain evidence="1">MNA-CCFEE 5261</strain>
    </source>
</reference>
<dbReference type="EMBL" id="JASBWR010000041">
    <property type="protein sequence ID" value="KAJ9104224.1"/>
    <property type="molecule type" value="Genomic_DNA"/>
</dbReference>
<sequence length="881" mass="94395">MPLKTSDPTTTSNSESGDDASRLTATLQTLSSAARPQLAEKDIRLISRVLSPLYSHGLHGKNDRSRALAFLVLSRVTTSPTQVHDPSPLLSRYILSHLQETSIPRLLRGISLLDAIVQLDTSPSGGPHESGESAVKRVLGADGLLESLAEVLESQIFTVEDDRAEDEAEHKDEREQEDEAVDITHQRSLLDYSLAQLFSSIANIPAYRGFLVTRVRTWLETHLPSSSVVSKLDTDSAQIDSQTRVLCAVTLTKLAKAAIVDPALHGKESENETGAGEGGKSVAARAGDELEQLTNMLKTVVITSSPSRVPQTSPGSTKSYVESITSALEGLAYTSSQPELKSVLAIDEQFIRSLVDIAKSLPSQSSSRTKASGLSASYNIDGTSGDASQTANGNQAAAYGVATIMYNLYARKVVLSEEQRQLDALKKMANAGATTAKKTMGQAVGNASQAEEEAMSDQAVHARVRNGIKNGVVEAITALAKIDSIKVKQVIGGVLLALVHEREDRLEVVKQGGYKTLRSVISSLLLLPTSDHAKTDWSTLEKDSLKALQALAKLVITTPPAQLFGTEATTAAMDTVRPMALLLLHPESSLLQRFEAMMALTNLASVDPAVGQRICMFKSGYRSNGAALVEAGEPATKASTGNDEVLQAVESQMLEDHKLVRRAAVELVCNLMTSDESFARYSGDFIPDYNPSVTTADQARKSSTPRLHILLALTDVRDLPTRLAASGALAMLTQSETACAILLSLGGDATKVWGKIGGLLAPLKAENNAAGSDANFEDENDDDDVEEISTLPPDDGLVHRGLTITLNLFQYIQKLTPSEKAEAFKITDTCGLTSHLINLLAIWTDKNLLTAKKVTPPPREVVDLGIECLRVLKANGIQLVV</sequence>
<dbReference type="Proteomes" id="UP001241377">
    <property type="component" value="Unassembled WGS sequence"/>
</dbReference>
<gene>
    <name evidence="1" type="ORF">QFC19_004041</name>
</gene>
<organism evidence="1 2">
    <name type="scientific">Naganishia cerealis</name>
    <dbReference type="NCBI Taxonomy" id="610337"/>
    <lineage>
        <taxon>Eukaryota</taxon>
        <taxon>Fungi</taxon>
        <taxon>Dikarya</taxon>
        <taxon>Basidiomycota</taxon>
        <taxon>Agaricomycotina</taxon>
        <taxon>Tremellomycetes</taxon>
        <taxon>Filobasidiales</taxon>
        <taxon>Filobasidiaceae</taxon>
        <taxon>Naganishia</taxon>
    </lineage>
</organism>
<proteinExistence type="predicted"/>
<keyword evidence="2" id="KW-1185">Reference proteome</keyword>
<accession>A0ACC2VYS1</accession>
<evidence type="ECO:0000313" key="2">
    <source>
        <dbReference type="Proteomes" id="UP001241377"/>
    </source>
</evidence>
<comment type="caution">
    <text evidence="1">The sequence shown here is derived from an EMBL/GenBank/DDBJ whole genome shotgun (WGS) entry which is preliminary data.</text>
</comment>
<protein>
    <submittedName>
        <fullName evidence="1">Uncharacterized protein</fullName>
    </submittedName>
</protein>
<name>A0ACC2VYS1_9TREE</name>